<reference evidence="2" key="2">
    <citation type="journal article" date="2023" name="Science">
        <title>Genomic signatures of disease resistance in endangered staghorn corals.</title>
        <authorList>
            <person name="Vollmer S.V."/>
            <person name="Selwyn J.D."/>
            <person name="Despard B.A."/>
            <person name="Roesel C.L."/>
        </authorList>
    </citation>
    <scope>NUCLEOTIDE SEQUENCE</scope>
    <source>
        <strain evidence="2">K2</strain>
    </source>
</reference>
<gene>
    <name evidence="2" type="ORF">P5673_027627</name>
</gene>
<dbReference type="AlphaFoldDB" id="A0AAD9PYI3"/>
<proteinExistence type="predicted"/>
<feature type="compositionally biased region" description="Polar residues" evidence="1">
    <location>
        <begin position="219"/>
        <end position="280"/>
    </location>
</feature>
<accession>A0AAD9PYI3</accession>
<sequence>MNDKISEAAGLLRRASDMLLSVDSSSTALHSVAESVTRARHMMDRSRQGGTFRRLGSDVRLRSQIPRGETKGKPKRDVQTKSIKEKPFEFALLTSKEDDTEDDFLKKEMVVERGMVTLGAYDGEAQVREKIASSLKEKYNIIGSNDFEFVKVTQKKISVLHLSKQTEYNYDVVKKLVGQGLLYIRMKVGFQFENHTSDSDSELVQGGALETITIPSTANRTSGIVQDTSNGTSGHVPATSNENSGIVPSISNRSSGFIPGTSSGTSDIVPHTSNGNSDIVTHSVADDPGISSIYANIVQQEEEQKI</sequence>
<reference evidence="2" key="1">
    <citation type="journal article" date="2023" name="G3 (Bethesda)">
        <title>Whole genome assembly and annotation of the endangered Caribbean coral Acropora cervicornis.</title>
        <authorList>
            <person name="Selwyn J.D."/>
            <person name="Vollmer S.V."/>
        </authorList>
    </citation>
    <scope>NUCLEOTIDE SEQUENCE</scope>
    <source>
        <strain evidence="2">K2</strain>
    </source>
</reference>
<keyword evidence="3" id="KW-1185">Reference proteome</keyword>
<evidence type="ECO:0000313" key="2">
    <source>
        <dbReference type="EMBL" id="KAK2551442.1"/>
    </source>
</evidence>
<organism evidence="2 3">
    <name type="scientific">Acropora cervicornis</name>
    <name type="common">Staghorn coral</name>
    <dbReference type="NCBI Taxonomy" id="6130"/>
    <lineage>
        <taxon>Eukaryota</taxon>
        <taxon>Metazoa</taxon>
        <taxon>Cnidaria</taxon>
        <taxon>Anthozoa</taxon>
        <taxon>Hexacorallia</taxon>
        <taxon>Scleractinia</taxon>
        <taxon>Astrocoeniina</taxon>
        <taxon>Acroporidae</taxon>
        <taxon>Acropora</taxon>
    </lineage>
</organism>
<dbReference type="Proteomes" id="UP001249851">
    <property type="component" value="Unassembled WGS sequence"/>
</dbReference>
<evidence type="ECO:0000313" key="3">
    <source>
        <dbReference type="Proteomes" id="UP001249851"/>
    </source>
</evidence>
<evidence type="ECO:0000256" key="1">
    <source>
        <dbReference type="SAM" id="MobiDB-lite"/>
    </source>
</evidence>
<dbReference type="EMBL" id="JARQWQ010000097">
    <property type="protein sequence ID" value="KAK2551442.1"/>
    <property type="molecule type" value="Genomic_DNA"/>
</dbReference>
<comment type="caution">
    <text evidence="2">The sequence shown here is derived from an EMBL/GenBank/DDBJ whole genome shotgun (WGS) entry which is preliminary data.</text>
</comment>
<protein>
    <submittedName>
        <fullName evidence="2">Uncharacterized protein</fullName>
    </submittedName>
</protein>
<name>A0AAD9PYI3_ACRCE</name>
<feature type="region of interest" description="Disordered" evidence="1">
    <location>
        <begin position="219"/>
        <end position="284"/>
    </location>
</feature>